<reference evidence="2" key="1">
    <citation type="journal article" date="2014" name="Int. J. Syst. Evol. Microbiol.">
        <title>Complete genome sequence of Corynebacterium casei LMG S-19264T (=DSM 44701T), isolated from a smear-ripened cheese.</title>
        <authorList>
            <consortium name="US DOE Joint Genome Institute (JGI-PGF)"/>
            <person name="Walter F."/>
            <person name="Albersmeier A."/>
            <person name="Kalinowski J."/>
            <person name="Ruckert C."/>
        </authorList>
    </citation>
    <scope>NUCLEOTIDE SEQUENCE</scope>
    <source>
        <strain evidence="2">CGMCC 1.15085</strain>
    </source>
</reference>
<evidence type="ECO:0000256" key="1">
    <source>
        <dbReference type="SAM" id="MobiDB-lite"/>
    </source>
</evidence>
<name>A0A916WVA3_9MICO</name>
<feature type="compositionally biased region" description="Acidic residues" evidence="1">
    <location>
        <begin position="30"/>
        <end position="39"/>
    </location>
</feature>
<organism evidence="2 3">
    <name type="scientific">Flexivirga endophytica</name>
    <dbReference type="NCBI Taxonomy" id="1849103"/>
    <lineage>
        <taxon>Bacteria</taxon>
        <taxon>Bacillati</taxon>
        <taxon>Actinomycetota</taxon>
        <taxon>Actinomycetes</taxon>
        <taxon>Micrococcales</taxon>
        <taxon>Dermacoccaceae</taxon>
        <taxon>Flexivirga</taxon>
    </lineage>
</organism>
<evidence type="ECO:0000313" key="3">
    <source>
        <dbReference type="Proteomes" id="UP000636793"/>
    </source>
</evidence>
<protein>
    <submittedName>
        <fullName evidence="2">Uncharacterized protein</fullName>
    </submittedName>
</protein>
<gene>
    <name evidence="2" type="ORF">GCM10011492_27660</name>
</gene>
<reference evidence="2" key="2">
    <citation type="submission" date="2020-09" db="EMBL/GenBank/DDBJ databases">
        <authorList>
            <person name="Sun Q."/>
            <person name="Zhou Y."/>
        </authorList>
    </citation>
    <scope>NUCLEOTIDE SEQUENCE</scope>
    <source>
        <strain evidence="2">CGMCC 1.15085</strain>
    </source>
</reference>
<dbReference type="EMBL" id="BMHI01000004">
    <property type="protein sequence ID" value="GGB35433.1"/>
    <property type="molecule type" value="Genomic_DNA"/>
</dbReference>
<accession>A0A916WVA3</accession>
<sequence length="62" mass="5995">MLTETGFDRGNTGPTTDGVDRLAVARLDGAEDAGEEVPDDGAGRSPSAAGCAADVGGVAACT</sequence>
<comment type="caution">
    <text evidence="2">The sequence shown here is derived from an EMBL/GenBank/DDBJ whole genome shotgun (WGS) entry which is preliminary data.</text>
</comment>
<keyword evidence="3" id="KW-1185">Reference proteome</keyword>
<feature type="region of interest" description="Disordered" evidence="1">
    <location>
        <begin position="1"/>
        <end position="51"/>
    </location>
</feature>
<dbReference type="AlphaFoldDB" id="A0A916WVA3"/>
<evidence type="ECO:0000313" key="2">
    <source>
        <dbReference type="EMBL" id="GGB35433.1"/>
    </source>
</evidence>
<dbReference type="Proteomes" id="UP000636793">
    <property type="component" value="Unassembled WGS sequence"/>
</dbReference>
<proteinExistence type="predicted"/>